<accession>A0A919TBK4</accession>
<sequence length="388" mass="41762">MNDDEYGLTLLEPLRGEPSGPPSIDVPKAMREGRRRRGRRWWAGGAAVLAVLAGGGLLLAPAADKDPGPTLPPDPKVPTSCTTQRLPTGGLRSVELTGSDSAGRWHVGLNDPVEGGVQSPVVIWHDGKLMEKAPIPVRQLTLHDINATGVAVGYTDGNKSRAYAYRDGVFHRLKGDIARAIQINDSGVIVGSLGERDAWIPVRWRSLDAEPEPLAAPPGTGQLRAVVDLDENGTVVADYLDVQGVKTYLWLPDGTVREVPKPPQTPAGEFRPVTLRFGWLYGLFDADEPGSEGVYRYEPRSATWQRVVEGNRAQIGTAAPTGWGRAGFGDPRIVFGSTVVDLPHDTASSAFYYVTRVSADAHTLSGYYTVSTGSDPTAALIPLLWRCE</sequence>
<evidence type="ECO:0000256" key="2">
    <source>
        <dbReference type="SAM" id="Phobius"/>
    </source>
</evidence>
<evidence type="ECO:0000313" key="4">
    <source>
        <dbReference type="Proteomes" id="UP000677082"/>
    </source>
</evidence>
<comment type="caution">
    <text evidence="3">The sequence shown here is derived from an EMBL/GenBank/DDBJ whole genome shotgun (WGS) entry which is preliminary data.</text>
</comment>
<keyword evidence="4" id="KW-1185">Reference proteome</keyword>
<dbReference type="Proteomes" id="UP000677082">
    <property type="component" value="Unassembled WGS sequence"/>
</dbReference>
<keyword evidence="2" id="KW-0812">Transmembrane</keyword>
<feature type="transmembrane region" description="Helical" evidence="2">
    <location>
        <begin position="41"/>
        <end position="63"/>
    </location>
</feature>
<keyword evidence="2" id="KW-0472">Membrane</keyword>
<protein>
    <submittedName>
        <fullName evidence="3">Uncharacterized protein</fullName>
    </submittedName>
</protein>
<proteinExistence type="predicted"/>
<reference evidence="3 4" key="1">
    <citation type="submission" date="2021-03" db="EMBL/GenBank/DDBJ databases">
        <title>Whole genome shotgun sequence of Actinoplanes toevensis NBRC 105298.</title>
        <authorList>
            <person name="Komaki H."/>
            <person name="Tamura T."/>
        </authorList>
    </citation>
    <scope>NUCLEOTIDE SEQUENCE [LARGE SCALE GENOMIC DNA]</scope>
    <source>
        <strain evidence="3 4">NBRC 105298</strain>
    </source>
</reference>
<gene>
    <name evidence="3" type="ORF">Ato02nite_032280</name>
</gene>
<evidence type="ECO:0000256" key="1">
    <source>
        <dbReference type="SAM" id="MobiDB-lite"/>
    </source>
</evidence>
<dbReference type="AlphaFoldDB" id="A0A919TBK4"/>
<dbReference type="RefSeq" id="WP_213007340.1">
    <property type="nucleotide sequence ID" value="NZ_BOQN01000048.1"/>
</dbReference>
<name>A0A919TBK4_9ACTN</name>
<feature type="region of interest" description="Disordered" evidence="1">
    <location>
        <begin position="63"/>
        <end position="83"/>
    </location>
</feature>
<feature type="region of interest" description="Disordered" evidence="1">
    <location>
        <begin position="1"/>
        <end position="32"/>
    </location>
</feature>
<evidence type="ECO:0000313" key="3">
    <source>
        <dbReference type="EMBL" id="GIM91435.1"/>
    </source>
</evidence>
<dbReference type="EMBL" id="BOQN01000048">
    <property type="protein sequence ID" value="GIM91435.1"/>
    <property type="molecule type" value="Genomic_DNA"/>
</dbReference>
<keyword evidence="2" id="KW-1133">Transmembrane helix</keyword>
<organism evidence="3 4">
    <name type="scientific">Paractinoplanes toevensis</name>
    <dbReference type="NCBI Taxonomy" id="571911"/>
    <lineage>
        <taxon>Bacteria</taxon>
        <taxon>Bacillati</taxon>
        <taxon>Actinomycetota</taxon>
        <taxon>Actinomycetes</taxon>
        <taxon>Micromonosporales</taxon>
        <taxon>Micromonosporaceae</taxon>
        <taxon>Paractinoplanes</taxon>
    </lineage>
</organism>